<dbReference type="InterPro" id="IPR003594">
    <property type="entry name" value="HATPase_dom"/>
</dbReference>
<evidence type="ECO:0000256" key="10">
    <source>
        <dbReference type="ARBA" id="ARBA00022840"/>
    </source>
</evidence>
<keyword evidence="19" id="KW-1185">Reference proteome</keyword>
<dbReference type="Pfam" id="PF00512">
    <property type="entry name" value="HisKA"/>
    <property type="match status" value="1"/>
</dbReference>
<dbReference type="RefSeq" id="WP_154318554.1">
    <property type="nucleotide sequence ID" value="NZ_CAJGAA010000002.1"/>
</dbReference>
<dbReference type="SUPFAM" id="SSF55874">
    <property type="entry name" value="ATPase domain of HSP90 chaperone/DNA topoisomerase II/histidine kinase"/>
    <property type="match status" value="1"/>
</dbReference>
<feature type="domain" description="HAMP" evidence="17">
    <location>
        <begin position="184"/>
        <end position="236"/>
    </location>
</feature>
<evidence type="ECO:0000256" key="11">
    <source>
        <dbReference type="ARBA" id="ARBA00022989"/>
    </source>
</evidence>
<gene>
    <name evidence="18" type="ORF">GJU41_10340</name>
</gene>
<dbReference type="GO" id="GO:0005886">
    <property type="term" value="C:plasma membrane"/>
    <property type="evidence" value="ECO:0007669"/>
    <property type="project" value="UniProtKB-SubCell"/>
</dbReference>
<keyword evidence="14" id="KW-0175">Coiled coil</keyword>
<dbReference type="PROSITE" id="PS50885">
    <property type="entry name" value="HAMP"/>
    <property type="match status" value="1"/>
</dbReference>
<evidence type="ECO:0000256" key="13">
    <source>
        <dbReference type="ARBA" id="ARBA00023136"/>
    </source>
</evidence>
<feature type="domain" description="Histidine kinase" evidence="16">
    <location>
        <begin position="251"/>
        <end position="467"/>
    </location>
</feature>
<evidence type="ECO:0000313" key="19">
    <source>
        <dbReference type="Proteomes" id="UP000441585"/>
    </source>
</evidence>
<evidence type="ECO:0000256" key="7">
    <source>
        <dbReference type="ARBA" id="ARBA00022692"/>
    </source>
</evidence>
<comment type="catalytic activity">
    <reaction evidence="1">
        <text>ATP + protein L-histidine = ADP + protein N-phospho-L-histidine.</text>
        <dbReference type="EC" id="2.7.13.3"/>
    </reaction>
</comment>
<dbReference type="PANTHER" id="PTHR45528">
    <property type="entry name" value="SENSOR HISTIDINE KINASE CPXA"/>
    <property type="match status" value="1"/>
</dbReference>
<keyword evidence="5" id="KW-0597">Phosphoprotein</keyword>
<dbReference type="PANTHER" id="PTHR45528:SF1">
    <property type="entry name" value="SENSOR HISTIDINE KINASE CPXA"/>
    <property type="match status" value="1"/>
</dbReference>
<evidence type="ECO:0000256" key="9">
    <source>
        <dbReference type="ARBA" id="ARBA00022777"/>
    </source>
</evidence>
<dbReference type="EMBL" id="WKKF01000002">
    <property type="protein sequence ID" value="MRX54372.1"/>
    <property type="molecule type" value="Genomic_DNA"/>
</dbReference>
<proteinExistence type="predicted"/>
<dbReference type="SMART" id="SM00388">
    <property type="entry name" value="HisKA"/>
    <property type="match status" value="1"/>
</dbReference>
<dbReference type="Gene3D" id="6.10.340.10">
    <property type="match status" value="1"/>
</dbReference>
<dbReference type="CDD" id="cd06225">
    <property type="entry name" value="HAMP"/>
    <property type="match status" value="1"/>
</dbReference>
<keyword evidence="7 15" id="KW-0812">Transmembrane</keyword>
<dbReference type="Pfam" id="PF00672">
    <property type="entry name" value="HAMP"/>
    <property type="match status" value="1"/>
</dbReference>
<dbReference type="AlphaFoldDB" id="A0A6I2MAQ0"/>
<dbReference type="FunFam" id="3.30.565.10:FF:000006">
    <property type="entry name" value="Sensor histidine kinase WalK"/>
    <property type="match status" value="1"/>
</dbReference>
<dbReference type="InterPro" id="IPR005467">
    <property type="entry name" value="His_kinase_dom"/>
</dbReference>
<keyword evidence="8" id="KW-0547">Nucleotide-binding</keyword>
<evidence type="ECO:0000256" key="15">
    <source>
        <dbReference type="SAM" id="Phobius"/>
    </source>
</evidence>
<evidence type="ECO:0000256" key="5">
    <source>
        <dbReference type="ARBA" id="ARBA00022553"/>
    </source>
</evidence>
<dbReference type="FunFam" id="1.10.287.130:FF:000001">
    <property type="entry name" value="Two-component sensor histidine kinase"/>
    <property type="match status" value="1"/>
</dbReference>
<keyword evidence="13 15" id="KW-0472">Membrane</keyword>
<dbReference type="PRINTS" id="PR00344">
    <property type="entry name" value="BCTRLSENSOR"/>
</dbReference>
<dbReference type="InterPro" id="IPR036097">
    <property type="entry name" value="HisK_dim/P_sf"/>
</dbReference>
<evidence type="ECO:0000256" key="8">
    <source>
        <dbReference type="ARBA" id="ARBA00022741"/>
    </source>
</evidence>
<dbReference type="InterPro" id="IPR003660">
    <property type="entry name" value="HAMP_dom"/>
</dbReference>
<dbReference type="Pfam" id="PF02518">
    <property type="entry name" value="HATPase_c"/>
    <property type="match status" value="1"/>
</dbReference>
<keyword evidence="9" id="KW-0418">Kinase</keyword>
<keyword evidence="11 15" id="KW-1133">Transmembrane helix</keyword>
<dbReference type="Gene3D" id="3.30.565.10">
    <property type="entry name" value="Histidine kinase-like ATPase, C-terminal domain"/>
    <property type="match status" value="1"/>
</dbReference>
<evidence type="ECO:0000256" key="1">
    <source>
        <dbReference type="ARBA" id="ARBA00000085"/>
    </source>
</evidence>
<dbReference type="Proteomes" id="UP000441585">
    <property type="component" value="Unassembled WGS sequence"/>
</dbReference>
<accession>A0A6I2MAQ0</accession>
<evidence type="ECO:0000259" key="16">
    <source>
        <dbReference type="PROSITE" id="PS50109"/>
    </source>
</evidence>
<name>A0A6I2MAQ0_9BACI</name>
<dbReference type="SUPFAM" id="SSF47384">
    <property type="entry name" value="Homodimeric domain of signal transducing histidine kinase"/>
    <property type="match status" value="1"/>
</dbReference>
<feature type="coiled-coil region" evidence="14">
    <location>
        <begin position="217"/>
        <end position="251"/>
    </location>
</feature>
<dbReference type="InterPro" id="IPR004358">
    <property type="entry name" value="Sig_transdc_His_kin-like_C"/>
</dbReference>
<evidence type="ECO:0000256" key="14">
    <source>
        <dbReference type="SAM" id="Coils"/>
    </source>
</evidence>
<evidence type="ECO:0000256" key="12">
    <source>
        <dbReference type="ARBA" id="ARBA00023012"/>
    </source>
</evidence>
<evidence type="ECO:0000256" key="3">
    <source>
        <dbReference type="ARBA" id="ARBA00012438"/>
    </source>
</evidence>
<dbReference type="InterPro" id="IPR050398">
    <property type="entry name" value="HssS/ArlS-like"/>
</dbReference>
<dbReference type="EC" id="2.7.13.3" evidence="3"/>
<keyword evidence="12" id="KW-0902">Two-component regulatory system</keyword>
<keyword evidence="4" id="KW-1003">Cell membrane</keyword>
<comment type="caution">
    <text evidence="18">The sequence shown here is derived from an EMBL/GenBank/DDBJ whole genome shotgun (WGS) entry which is preliminary data.</text>
</comment>
<reference evidence="18 19" key="1">
    <citation type="submission" date="2019-11" db="EMBL/GenBank/DDBJ databases">
        <title>Bacillus idriensis genome.</title>
        <authorList>
            <person name="Konopka E.N."/>
            <person name="Newman J.D."/>
        </authorList>
    </citation>
    <scope>NUCLEOTIDE SEQUENCE [LARGE SCALE GENOMIC DNA]</scope>
    <source>
        <strain evidence="18 19">DSM 19097</strain>
    </source>
</reference>
<comment type="subcellular location">
    <subcellularLocation>
        <location evidence="2">Cell membrane</location>
        <topology evidence="2">Multi-pass membrane protein</topology>
    </subcellularLocation>
</comment>
<dbReference type="SMART" id="SM00304">
    <property type="entry name" value="HAMP"/>
    <property type="match status" value="1"/>
</dbReference>
<evidence type="ECO:0000256" key="4">
    <source>
        <dbReference type="ARBA" id="ARBA00022475"/>
    </source>
</evidence>
<dbReference type="InterPro" id="IPR003661">
    <property type="entry name" value="HisK_dim/P_dom"/>
</dbReference>
<dbReference type="SMART" id="SM00387">
    <property type="entry name" value="HATPase_c"/>
    <property type="match status" value="1"/>
</dbReference>
<evidence type="ECO:0000256" key="6">
    <source>
        <dbReference type="ARBA" id="ARBA00022679"/>
    </source>
</evidence>
<dbReference type="GO" id="GO:0005524">
    <property type="term" value="F:ATP binding"/>
    <property type="evidence" value="ECO:0007669"/>
    <property type="project" value="UniProtKB-KW"/>
</dbReference>
<feature type="transmembrane region" description="Helical" evidence="15">
    <location>
        <begin position="163"/>
        <end position="182"/>
    </location>
</feature>
<evidence type="ECO:0000259" key="17">
    <source>
        <dbReference type="PROSITE" id="PS50885"/>
    </source>
</evidence>
<organism evidence="18 19">
    <name type="scientific">Metabacillus idriensis</name>
    <dbReference type="NCBI Taxonomy" id="324768"/>
    <lineage>
        <taxon>Bacteria</taxon>
        <taxon>Bacillati</taxon>
        <taxon>Bacillota</taxon>
        <taxon>Bacilli</taxon>
        <taxon>Bacillales</taxon>
        <taxon>Bacillaceae</taxon>
        <taxon>Metabacillus</taxon>
    </lineage>
</organism>
<protein>
    <recommendedName>
        <fullName evidence="3">histidine kinase</fullName>
        <ecNumber evidence="3">2.7.13.3</ecNumber>
    </recommendedName>
</protein>
<sequence>MRIKYIYQLFLSHISILIIAFMILSLVVAQYAESFVYENKVEELEQYGNRILTDVKNNRGERALREYEHVLSARGIRFSLFDDKGMIFYPYAGNAPRFQPTEEEWQNLKAGERIVVKHEIKRFDQEVSLVALPYLENGNLSGGILLVSPIKGSRETISEINRYLLYTILISLSISLLLSWFLSNVHVKRIQRIRNATSMIAEGKYDISVPSSNIDEIGELANDFNNMAEQLKQSNQEIESLENRRRKFMADVSHELRTPLTTISGVIEGLKNNMIEETEKEKGIQLVSQEAKRLIRLVNENLDYEKIRSNQVKLFKEEIQLKEAFEIIKEHLFFQAEEKQVELKIDGNEEITVYADYDRLIQILINITKNSIQFTESGTVWLRGKKGYKETIIEIEDTGIGMDPKEVESIWQRFYKADMSRTGHQFGEFGLGLSIVKQLVHLHLGEIEIDSQKDQGTKFILKFPDKKNDF</sequence>
<keyword evidence="10" id="KW-0067">ATP-binding</keyword>
<dbReference type="Gene3D" id="1.10.287.130">
    <property type="match status" value="1"/>
</dbReference>
<dbReference type="GO" id="GO:0000155">
    <property type="term" value="F:phosphorelay sensor kinase activity"/>
    <property type="evidence" value="ECO:0007669"/>
    <property type="project" value="InterPro"/>
</dbReference>
<dbReference type="SUPFAM" id="SSF158472">
    <property type="entry name" value="HAMP domain-like"/>
    <property type="match status" value="1"/>
</dbReference>
<evidence type="ECO:0000313" key="18">
    <source>
        <dbReference type="EMBL" id="MRX54372.1"/>
    </source>
</evidence>
<keyword evidence="6" id="KW-0808">Transferase</keyword>
<dbReference type="CDD" id="cd00082">
    <property type="entry name" value="HisKA"/>
    <property type="match status" value="1"/>
</dbReference>
<dbReference type="PROSITE" id="PS50109">
    <property type="entry name" value="HIS_KIN"/>
    <property type="match status" value="1"/>
</dbReference>
<dbReference type="InterPro" id="IPR036890">
    <property type="entry name" value="HATPase_C_sf"/>
</dbReference>
<evidence type="ECO:0000256" key="2">
    <source>
        <dbReference type="ARBA" id="ARBA00004651"/>
    </source>
</evidence>
<feature type="transmembrane region" description="Helical" evidence="15">
    <location>
        <begin position="6"/>
        <end position="29"/>
    </location>
</feature>